<feature type="chain" id="PRO_5036113483" evidence="4">
    <location>
        <begin position="26"/>
        <end position="215"/>
    </location>
</feature>
<evidence type="ECO:0000256" key="2">
    <source>
        <dbReference type="ARBA" id="ARBA00022525"/>
    </source>
</evidence>
<dbReference type="EMBL" id="CAADFM010000208">
    <property type="protein sequence ID" value="VFK18896.1"/>
    <property type="molecule type" value="Genomic_DNA"/>
</dbReference>
<dbReference type="AlphaFoldDB" id="A0A450WPC6"/>
<evidence type="ECO:0000313" key="6">
    <source>
        <dbReference type="EMBL" id="VFK33459.1"/>
    </source>
</evidence>
<evidence type="ECO:0000256" key="3">
    <source>
        <dbReference type="ARBA" id="ARBA00023026"/>
    </source>
</evidence>
<proteinExistence type="predicted"/>
<evidence type="ECO:0000313" key="5">
    <source>
        <dbReference type="EMBL" id="VFK18896.1"/>
    </source>
</evidence>
<accession>A0A450WPC6</accession>
<reference evidence="5" key="1">
    <citation type="submission" date="2019-02" db="EMBL/GenBank/DDBJ databases">
        <authorList>
            <person name="Gruber-Vodicka R. H."/>
            <person name="Seah K. B. B."/>
        </authorList>
    </citation>
    <scope>NUCLEOTIDE SEQUENCE</scope>
    <source>
        <strain evidence="5">BECK_S312</strain>
        <strain evidence="6">BECK_S426</strain>
    </source>
</reference>
<keyword evidence="3" id="KW-0843">Virulence</keyword>
<dbReference type="EMBL" id="CAADFP010000208">
    <property type="protein sequence ID" value="VFK33459.1"/>
    <property type="molecule type" value="Genomic_DNA"/>
</dbReference>
<evidence type="ECO:0000256" key="1">
    <source>
        <dbReference type="ARBA" id="ARBA00004613"/>
    </source>
</evidence>
<keyword evidence="4" id="KW-0732">Signal</keyword>
<dbReference type="GO" id="GO:0005737">
    <property type="term" value="C:cytoplasm"/>
    <property type="evidence" value="ECO:0007669"/>
    <property type="project" value="InterPro"/>
</dbReference>
<comment type="subcellular location">
    <subcellularLocation>
        <location evidence="1">Secreted</location>
    </subcellularLocation>
</comment>
<dbReference type="Pfam" id="PF03534">
    <property type="entry name" value="SpvB"/>
    <property type="match status" value="1"/>
</dbReference>
<protein>
    <submittedName>
        <fullName evidence="5">Virulence plasmid B protein</fullName>
    </submittedName>
</protein>
<sequence length="215" mass="22832">MSLQSIFRTIATLALFAATVHAAHAANHGESLVGSIPGQLSVQQGAAVYNHPHPDPARGRPRNYRYAAGSGHCPYNSNAGNGLLGVGFSLSGLSVITRCGQTIAQDGRKGGVYYDARDRFCLDGQRLIAISGADGGDGTEYRSELDGYSKIISNGQQGSGPQWWRVQTKSGQVMDFGNTADSRIKAQGKSLARLWAVSRIEDTVGNGIDFGMEQT</sequence>
<dbReference type="GO" id="GO:0005576">
    <property type="term" value="C:extracellular region"/>
    <property type="evidence" value="ECO:0007669"/>
    <property type="project" value="UniProtKB-SubCell"/>
</dbReference>
<feature type="signal peptide" evidence="4">
    <location>
        <begin position="1"/>
        <end position="25"/>
    </location>
</feature>
<organism evidence="5">
    <name type="scientific">Candidatus Kentrum sp. LPFa</name>
    <dbReference type="NCBI Taxonomy" id="2126335"/>
    <lineage>
        <taxon>Bacteria</taxon>
        <taxon>Pseudomonadati</taxon>
        <taxon>Pseudomonadota</taxon>
        <taxon>Gammaproteobacteria</taxon>
        <taxon>Candidatus Kentrum</taxon>
    </lineage>
</organism>
<name>A0A450WPC6_9GAMM</name>
<keyword evidence="2" id="KW-0964">Secreted</keyword>
<evidence type="ECO:0000256" key="4">
    <source>
        <dbReference type="SAM" id="SignalP"/>
    </source>
</evidence>
<dbReference type="InterPro" id="IPR003284">
    <property type="entry name" value="Sal_SpvB"/>
</dbReference>
<gene>
    <name evidence="5" type="ORF">BECKLPF1236A_GA0070988_102086</name>
    <name evidence="6" type="ORF">BECKLPF1236C_GA0070990_102086</name>
</gene>